<organism evidence="2 3">
    <name type="scientific">Aspergillus nanangensis</name>
    <dbReference type="NCBI Taxonomy" id="2582783"/>
    <lineage>
        <taxon>Eukaryota</taxon>
        <taxon>Fungi</taxon>
        <taxon>Dikarya</taxon>
        <taxon>Ascomycota</taxon>
        <taxon>Pezizomycotina</taxon>
        <taxon>Eurotiomycetes</taxon>
        <taxon>Eurotiomycetidae</taxon>
        <taxon>Eurotiales</taxon>
        <taxon>Aspergillaceae</taxon>
        <taxon>Aspergillus</taxon>
        <taxon>Aspergillus subgen. Circumdati</taxon>
    </lineage>
</organism>
<accession>A0AAD4CZQ0</accession>
<evidence type="ECO:0000313" key="3">
    <source>
        <dbReference type="Proteomes" id="UP001194746"/>
    </source>
</evidence>
<dbReference type="Proteomes" id="UP001194746">
    <property type="component" value="Unassembled WGS sequence"/>
</dbReference>
<keyword evidence="1" id="KW-0732">Signal</keyword>
<name>A0AAD4CZQ0_ASPNN</name>
<keyword evidence="3" id="KW-1185">Reference proteome</keyword>
<protein>
    <submittedName>
        <fullName evidence="2">Uncharacterized protein</fullName>
    </submittedName>
</protein>
<comment type="caution">
    <text evidence="2">The sequence shown here is derived from an EMBL/GenBank/DDBJ whole genome shotgun (WGS) entry which is preliminary data.</text>
</comment>
<proteinExistence type="predicted"/>
<dbReference type="EMBL" id="VCAU01000001">
    <property type="protein sequence ID" value="KAF9895448.1"/>
    <property type="molecule type" value="Genomic_DNA"/>
</dbReference>
<reference evidence="2" key="2">
    <citation type="submission" date="2020-02" db="EMBL/GenBank/DDBJ databases">
        <authorList>
            <person name="Gilchrist C.L.M."/>
            <person name="Chooi Y.-H."/>
        </authorList>
    </citation>
    <scope>NUCLEOTIDE SEQUENCE</scope>
    <source>
        <strain evidence="2">MST-FP2251</strain>
    </source>
</reference>
<sequence>MQLIYVVLPALQAASVFAQIENANCKWYGTALFCAPQECNLEEDGKRKVRLRESGCGNGYCCQTGMKFCCCESSNADSIRWCANTDMDKPFGWCPSPVQLFYSYASPEQWPWCFQDSCPGDIEDITEEGFDHSQNVPM</sequence>
<evidence type="ECO:0000313" key="2">
    <source>
        <dbReference type="EMBL" id="KAF9895448.1"/>
    </source>
</evidence>
<evidence type="ECO:0000256" key="1">
    <source>
        <dbReference type="SAM" id="SignalP"/>
    </source>
</evidence>
<dbReference type="AlphaFoldDB" id="A0AAD4CZQ0"/>
<gene>
    <name evidence="2" type="ORF">FE257_000355</name>
</gene>
<feature type="chain" id="PRO_5042223134" evidence="1">
    <location>
        <begin position="19"/>
        <end position="138"/>
    </location>
</feature>
<feature type="signal peptide" evidence="1">
    <location>
        <begin position="1"/>
        <end position="18"/>
    </location>
</feature>
<reference evidence="2" key="1">
    <citation type="journal article" date="2019" name="Beilstein J. Org. Chem.">
        <title>Nanangenines: drimane sesquiterpenoids as the dominant metabolite cohort of a novel Australian fungus, Aspergillus nanangensis.</title>
        <authorList>
            <person name="Lacey H.J."/>
            <person name="Gilchrist C.L.M."/>
            <person name="Crombie A."/>
            <person name="Kalaitzis J.A."/>
            <person name="Vuong D."/>
            <person name="Rutledge P.J."/>
            <person name="Turner P."/>
            <person name="Pitt J.I."/>
            <person name="Lacey E."/>
            <person name="Chooi Y.H."/>
            <person name="Piggott A.M."/>
        </authorList>
    </citation>
    <scope>NUCLEOTIDE SEQUENCE</scope>
    <source>
        <strain evidence="2">MST-FP2251</strain>
    </source>
</reference>